<feature type="domain" description="ABC transporter" evidence="9">
    <location>
        <begin position="164"/>
        <end position="399"/>
    </location>
</feature>
<evidence type="ECO:0000259" key="10">
    <source>
        <dbReference type="PROSITE" id="PS50929"/>
    </source>
</evidence>
<organism evidence="11 12">
    <name type="scientific">candidate division GN15 bacterium</name>
    <dbReference type="NCBI Taxonomy" id="2072418"/>
    <lineage>
        <taxon>Bacteria</taxon>
        <taxon>candidate division GN15</taxon>
    </lineage>
</organism>
<evidence type="ECO:0000256" key="1">
    <source>
        <dbReference type="ARBA" id="ARBA00004651"/>
    </source>
</evidence>
<dbReference type="PROSITE" id="PS50893">
    <property type="entry name" value="ABC_TRANSPORTER_2"/>
    <property type="match status" value="1"/>
</dbReference>
<dbReference type="InterPro" id="IPR003593">
    <property type="entry name" value="AAA+_ATPase"/>
</dbReference>
<protein>
    <recommendedName>
        <fullName evidence="13">ABC transporter ATP-binding protein</fullName>
    </recommendedName>
</protein>
<keyword evidence="5" id="KW-0067">ATP-binding</keyword>
<dbReference type="SUPFAM" id="SSF52540">
    <property type="entry name" value="P-loop containing nucleoside triphosphate hydrolases"/>
    <property type="match status" value="1"/>
</dbReference>
<dbReference type="GO" id="GO:0140359">
    <property type="term" value="F:ABC-type transporter activity"/>
    <property type="evidence" value="ECO:0007669"/>
    <property type="project" value="InterPro"/>
</dbReference>
<comment type="caution">
    <text evidence="11">The sequence shown here is derived from an EMBL/GenBank/DDBJ whole genome shotgun (WGS) entry which is preliminary data.</text>
</comment>
<dbReference type="PANTHER" id="PTHR24221:SF587">
    <property type="entry name" value="ABC TRANSPORTER RELATED"/>
    <property type="match status" value="1"/>
</dbReference>
<name>A0A855X0S6_9BACT</name>
<dbReference type="SUPFAM" id="SSF90123">
    <property type="entry name" value="ABC transporter transmembrane region"/>
    <property type="match status" value="1"/>
</dbReference>
<dbReference type="GO" id="GO:0005886">
    <property type="term" value="C:plasma membrane"/>
    <property type="evidence" value="ECO:0007669"/>
    <property type="project" value="UniProtKB-SubCell"/>
</dbReference>
<sequence>MVTIFAKTTTPRFDAVRKKTAEMIAVLTEFLHGMAIVQVFHRGAYARQRVREVCGDRFKSDAYAELGVVGFFNLVSFTQYLLIGLVLLFGIAWAREGSLTVGTLSMFIILIWRAYDPIYRTSEQLGTIQKAIAGAKRIYALLATKPRVLDPVRPVAWPRLTRGLTFENVSFSYTGDGDFALKNATFHIPVGQRFALAGVTGGGKSTVINLLLRFYDPQHGRILVDGIDIRDITQDELRRRFALVLQDIYLFPGDVRSNIALENAEHTDDRIAAAAETVDAHRFIERLPKGYRTEVSEKGANFSRGERQLLSFARALVVNPDLLILDEATSSVDPETERSIQVALKKLMAGRTSLVIAHRLSTILDVDRILVIRRGEIVERGTHTELILQNGYYSKLFHLQYKSRNGVTVNA</sequence>
<evidence type="ECO:0000256" key="8">
    <source>
        <dbReference type="SAM" id="Phobius"/>
    </source>
</evidence>
<dbReference type="GO" id="GO:0005524">
    <property type="term" value="F:ATP binding"/>
    <property type="evidence" value="ECO:0007669"/>
    <property type="project" value="UniProtKB-KW"/>
</dbReference>
<keyword evidence="6 8" id="KW-1133">Transmembrane helix</keyword>
<evidence type="ECO:0000259" key="9">
    <source>
        <dbReference type="PROSITE" id="PS50893"/>
    </source>
</evidence>
<gene>
    <name evidence="11" type="ORF">C3F09_06605</name>
</gene>
<evidence type="ECO:0000313" key="11">
    <source>
        <dbReference type="EMBL" id="PWB72447.1"/>
    </source>
</evidence>
<dbReference type="InterPro" id="IPR011527">
    <property type="entry name" value="ABC1_TM_dom"/>
</dbReference>
<dbReference type="EMBL" id="PQAP01000084">
    <property type="protein sequence ID" value="PWB72447.1"/>
    <property type="molecule type" value="Genomic_DNA"/>
</dbReference>
<feature type="domain" description="ABC transmembrane type-1" evidence="10">
    <location>
        <begin position="1"/>
        <end position="130"/>
    </location>
</feature>
<feature type="transmembrane region" description="Helical" evidence="8">
    <location>
        <begin position="62"/>
        <end position="91"/>
    </location>
</feature>
<dbReference type="CDD" id="cd03254">
    <property type="entry name" value="ABCC_Glucan_exporter_like"/>
    <property type="match status" value="1"/>
</dbReference>
<keyword evidence="4" id="KW-0547">Nucleotide-binding</keyword>
<keyword evidence="7 8" id="KW-0472">Membrane</keyword>
<dbReference type="PROSITE" id="PS50929">
    <property type="entry name" value="ABC_TM1F"/>
    <property type="match status" value="1"/>
</dbReference>
<comment type="subcellular location">
    <subcellularLocation>
        <location evidence="1">Cell membrane</location>
        <topology evidence="1">Multi-pass membrane protein</topology>
    </subcellularLocation>
</comment>
<dbReference type="FunFam" id="3.40.50.300:FF:000287">
    <property type="entry name" value="Multidrug ABC transporter ATP-binding protein"/>
    <property type="match status" value="1"/>
</dbReference>
<dbReference type="PANTHER" id="PTHR24221">
    <property type="entry name" value="ATP-BINDING CASSETTE SUB-FAMILY B"/>
    <property type="match status" value="1"/>
</dbReference>
<dbReference type="InterPro" id="IPR003439">
    <property type="entry name" value="ABC_transporter-like_ATP-bd"/>
</dbReference>
<dbReference type="InterPro" id="IPR039421">
    <property type="entry name" value="Type_1_exporter"/>
</dbReference>
<proteinExistence type="predicted"/>
<evidence type="ECO:0000256" key="7">
    <source>
        <dbReference type="ARBA" id="ARBA00023136"/>
    </source>
</evidence>
<keyword evidence="3 8" id="KW-0812">Transmembrane</keyword>
<reference evidence="11 12" key="1">
    <citation type="journal article" date="2018" name="ISME J.">
        <title>A methanotrophic archaeon couples anaerobic oxidation of methane to Fe(III) reduction.</title>
        <authorList>
            <person name="Cai C."/>
            <person name="Leu A.O."/>
            <person name="Xie G.J."/>
            <person name="Guo J."/>
            <person name="Feng Y."/>
            <person name="Zhao J.X."/>
            <person name="Tyson G.W."/>
            <person name="Yuan Z."/>
            <person name="Hu S."/>
        </authorList>
    </citation>
    <scope>NUCLEOTIDE SEQUENCE [LARGE SCALE GENOMIC DNA]</scope>
    <source>
        <strain evidence="11">FeB_12</strain>
    </source>
</reference>
<dbReference type="Gene3D" id="3.40.50.300">
    <property type="entry name" value="P-loop containing nucleotide triphosphate hydrolases"/>
    <property type="match status" value="1"/>
</dbReference>
<evidence type="ECO:0000256" key="2">
    <source>
        <dbReference type="ARBA" id="ARBA00022448"/>
    </source>
</evidence>
<dbReference type="GO" id="GO:0016887">
    <property type="term" value="F:ATP hydrolysis activity"/>
    <property type="evidence" value="ECO:0007669"/>
    <property type="project" value="InterPro"/>
</dbReference>
<dbReference type="InterPro" id="IPR027417">
    <property type="entry name" value="P-loop_NTPase"/>
</dbReference>
<evidence type="ECO:0000256" key="6">
    <source>
        <dbReference type="ARBA" id="ARBA00022989"/>
    </source>
</evidence>
<evidence type="ECO:0000313" key="12">
    <source>
        <dbReference type="Proteomes" id="UP000250918"/>
    </source>
</evidence>
<evidence type="ECO:0008006" key="13">
    <source>
        <dbReference type="Google" id="ProtNLM"/>
    </source>
</evidence>
<dbReference type="Proteomes" id="UP000250918">
    <property type="component" value="Unassembled WGS sequence"/>
</dbReference>
<accession>A0A855X0S6</accession>
<dbReference type="Pfam" id="PF00664">
    <property type="entry name" value="ABC_membrane"/>
    <property type="match status" value="1"/>
</dbReference>
<evidence type="ECO:0000256" key="5">
    <source>
        <dbReference type="ARBA" id="ARBA00022840"/>
    </source>
</evidence>
<feature type="transmembrane region" description="Helical" evidence="8">
    <location>
        <begin position="97"/>
        <end position="115"/>
    </location>
</feature>
<evidence type="ECO:0000256" key="3">
    <source>
        <dbReference type="ARBA" id="ARBA00022692"/>
    </source>
</evidence>
<dbReference type="Pfam" id="PF00005">
    <property type="entry name" value="ABC_tran"/>
    <property type="match status" value="1"/>
</dbReference>
<dbReference type="Gene3D" id="1.20.1560.10">
    <property type="entry name" value="ABC transporter type 1, transmembrane domain"/>
    <property type="match status" value="1"/>
</dbReference>
<feature type="transmembrane region" description="Helical" evidence="8">
    <location>
        <begin position="20"/>
        <end position="41"/>
    </location>
</feature>
<dbReference type="SMART" id="SM00382">
    <property type="entry name" value="AAA"/>
    <property type="match status" value="1"/>
</dbReference>
<keyword evidence="2" id="KW-0813">Transport</keyword>
<dbReference type="AlphaFoldDB" id="A0A855X0S6"/>
<dbReference type="InterPro" id="IPR036640">
    <property type="entry name" value="ABC1_TM_sf"/>
</dbReference>
<evidence type="ECO:0000256" key="4">
    <source>
        <dbReference type="ARBA" id="ARBA00022741"/>
    </source>
</evidence>